<keyword evidence="3 6" id="KW-0812">Transmembrane</keyword>
<dbReference type="RefSeq" id="WP_274152173.1">
    <property type="nucleotide sequence ID" value="NZ_CP117812.1"/>
</dbReference>
<evidence type="ECO:0000256" key="2">
    <source>
        <dbReference type="ARBA" id="ARBA00022475"/>
    </source>
</evidence>
<dbReference type="EMBL" id="CP117812">
    <property type="protein sequence ID" value="WDE97655.1"/>
    <property type="molecule type" value="Genomic_DNA"/>
</dbReference>
<evidence type="ECO:0000259" key="7">
    <source>
        <dbReference type="PROSITE" id="PS50156"/>
    </source>
</evidence>
<keyword evidence="5 6" id="KW-0472">Membrane</keyword>
<dbReference type="InterPro" id="IPR004869">
    <property type="entry name" value="MMPL_dom"/>
</dbReference>
<dbReference type="PANTHER" id="PTHR33406:SF13">
    <property type="entry name" value="MEMBRANE PROTEIN YDFJ"/>
    <property type="match status" value="1"/>
</dbReference>
<feature type="transmembrane region" description="Helical" evidence="6">
    <location>
        <begin position="306"/>
        <end position="326"/>
    </location>
</feature>
<sequence>MKLRIAGIFLAFAMLAGAWFSANKLSLDSSVNEIMGTDHRSRGTYEKVDKAFKDRTVVLALCKIDELFSDSGVRKLHAISEKLKSLPQLEDIRSLTHAARPVKRGNSFDIRKNIRLEVFLDLKEKSPEQWAELKEFITHYPMTRDLMISADGQYTMVLARLKNEALSIEDKVSLWKDVKHAVEGFEQEGVEIHFLSEPILSAEFLSLTQDFVTQVLLAGLVLIIIIILLSFKSFKILAWMVVLELGGLLLCPMIFALNNYDLNVYTCILIPLVLSLQLTFLVHYFAVFQQGEKVSKNPWKYAFKRVFKPSCIALLTSLIGFGSLLWSEVDVLRVLGQLGLQYLLTVFCLSFLPLYVLSRSSAEDEQSLADWDGKENLTHPLSQKLSSWRHPIYILAMIFITASFFSYSKIETDMRAREFLTPKSETRESLELVNDHFGGLNVFQLKVIAKEKAGIQKYENVKYLHDLRNRAMEIPGVHNAYTYSQFYTTIHQLFLGDSLSHGNVFPPENALFTYNLIINSQAFPFKDFLQNEDLTETLFILRTDDVTSVEFLEIAEQFVELAKKDLPPGLEVVVPNGLQSILKSDQEILKSQMNSLGLSLVSMLILLLIIWRNLALAFYAFVTALSALCSLVLVMYLGDITLNSVTVMSGAIILGIVVDDAIHFLSYYRHSLEQGHSPNSALANCFQTKLKPMICTSLVLATCFGLFCFSPFPPMQDFGFIGAIALLCGLAASCFLLPALLLCRKCCHTGG</sequence>
<comment type="subcellular location">
    <subcellularLocation>
        <location evidence="1">Cell membrane</location>
        <topology evidence="1">Multi-pass membrane protein</topology>
    </subcellularLocation>
</comment>
<feature type="transmembrane region" description="Helical" evidence="6">
    <location>
        <begin position="211"/>
        <end position="229"/>
    </location>
</feature>
<feature type="transmembrane region" description="Helical" evidence="6">
    <location>
        <begin position="338"/>
        <end position="357"/>
    </location>
</feature>
<name>A0ABY7VTX0_9BACT</name>
<dbReference type="InterPro" id="IPR000731">
    <property type="entry name" value="SSD"/>
</dbReference>
<organism evidence="8 9">
    <name type="scientific">Lentisphaera profundi</name>
    <dbReference type="NCBI Taxonomy" id="1658616"/>
    <lineage>
        <taxon>Bacteria</taxon>
        <taxon>Pseudomonadati</taxon>
        <taxon>Lentisphaerota</taxon>
        <taxon>Lentisphaeria</taxon>
        <taxon>Lentisphaerales</taxon>
        <taxon>Lentisphaeraceae</taxon>
        <taxon>Lentisphaera</taxon>
    </lineage>
</organism>
<protein>
    <submittedName>
        <fullName evidence="8">Efflux RND transporter permease subunit</fullName>
    </submittedName>
</protein>
<dbReference type="Pfam" id="PF03176">
    <property type="entry name" value="MMPL"/>
    <property type="match status" value="2"/>
</dbReference>
<feature type="transmembrane region" description="Helical" evidence="6">
    <location>
        <begin position="392"/>
        <end position="410"/>
    </location>
</feature>
<keyword evidence="4 6" id="KW-1133">Transmembrane helix</keyword>
<feature type="transmembrane region" description="Helical" evidence="6">
    <location>
        <begin position="693"/>
        <end position="712"/>
    </location>
</feature>
<evidence type="ECO:0000313" key="8">
    <source>
        <dbReference type="EMBL" id="WDE97655.1"/>
    </source>
</evidence>
<evidence type="ECO:0000256" key="6">
    <source>
        <dbReference type="SAM" id="Phobius"/>
    </source>
</evidence>
<dbReference type="Proteomes" id="UP001214250">
    <property type="component" value="Chromosome 2"/>
</dbReference>
<feature type="transmembrane region" description="Helical" evidence="6">
    <location>
        <begin position="263"/>
        <end position="286"/>
    </location>
</feature>
<evidence type="ECO:0000256" key="4">
    <source>
        <dbReference type="ARBA" id="ARBA00022989"/>
    </source>
</evidence>
<evidence type="ECO:0000313" key="9">
    <source>
        <dbReference type="Proteomes" id="UP001214250"/>
    </source>
</evidence>
<feature type="transmembrane region" description="Helical" evidence="6">
    <location>
        <begin position="618"/>
        <end position="638"/>
    </location>
</feature>
<feature type="transmembrane region" description="Helical" evidence="6">
    <location>
        <begin position="593"/>
        <end position="611"/>
    </location>
</feature>
<dbReference type="Gene3D" id="1.20.1640.10">
    <property type="entry name" value="Multidrug efflux transporter AcrB transmembrane domain"/>
    <property type="match status" value="2"/>
</dbReference>
<feature type="transmembrane region" description="Helical" evidence="6">
    <location>
        <begin position="718"/>
        <end position="743"/>
    </location>
</feature>
<accession>A0ABY7VTX0</accession>
<evidence type="ECO:0000256" key="5">
    <source>
        <dbReference type="ARBA" id="ARBA00023136"/>
    </source>
</evidence>
<dbReference type="SUPFAM" id="SSF82866">
    <property type="entry name" value="Multidrug efflux transporter AcrB transmembrane domain"/>
    <property type="match status" value="2"/>
</dbReference>
<dbReference type="PANTHER" id="PTHR33406">
    <property type="entry name" value="MEMBRANE PROTEIN MJ1562-RELATED"/>
    <property type="match status" value="1"/>
</dbReference>
<reference evidence="8 9" key="1">
    <citation type="submission" date="2023-02" db="EMBL/GenBank/DDBJ databases">
        <title>Genome sequence of Lentisphaera profundi SAORIC-696.</title>
        <authorList>
            <person name="Kim e."/>
            <person name="Cho J.-C."/>
            <person name="Choi A."/>
            <person name="Kang I."/>
        </authorList>
    </citation>
    <scope>NUCLEOTIDE SEQUENCE [LARGE SCALE GENOMIC DNA]</scope>
    <source>
        <strain evidence="8 9">SAORIC-696</strain>
    </source>
</reference>
<dbReference type="PROSITE" id="PS50156">
    <property type="entry name" value="SSD"/>
    <property type="match status" value="1"/>
</dbReference>
<keyword evidence="9" id="KW-1185">Reference proteome</keyword>
<evidence type="ECO:0000256" key="1">
    <source>
        <dbReference type="ARBA" id="ARBA00004651"/>
    </source>
</evidence>
<gene>
    <name evidence="8" type="ORF">PQO03_17655</name>
</gene>
<proteinExistence type="predicted"/>
<feature type="domain" description="SSD" evidence="7">
    <location>
        <begin position="621"/>
        <end position="743"/>
    </location>
</feature>
<keyword evidence="2" id="KW-1003">Cell membrane</keyword>
<dbReference type="InterPro" id="IPR050545">
    <property type="entry name" value="Mycobact_MmpL"/>
</dbReference>
<evidence type="ECO:0000256" key="3">
    <source>
        <dbReference type="ARBA" id="ARBA00022692"/>
    </source>
</evidence>
<feature type="transmembrane region" description="Helical" evidence="6">
    <location>
        <begin position="236"/>
        <end position="257"/>
    </location>
</feature>